<evidence type="ECO:0000256" key="1">
    <source>
        <dbReference type="SAM" id="MobiDB-lite"/>
    </source>
</evidence>
<evidence type="ECO:0000259" key="2">
    <source>
        <dbReference type="Pfam" id="PF20263"/>
    </source>
</evidence>
<feature type="region of interest" description="Disordered" evidence="1">
    <location>
        <begin position="377"/>
        <end position="467"/>
    </location>
</feature>
<dbReference type="RefSeq" id="XP_007508926.1">
    <property type="nucleotide sequence ID" value="XM_007508864.1"/>
</dbReference>
<dbReference type="CDD" id="cd20273">
    <property type="entry name" value="Complex1_LYR_unchar"/>
    <property type="match status" value="1"/>
</dbReference>
<proteinExistence type="predicted"/>
<dbReference type="Proteomes" id="UP000198341">
    <property type="component" value="Chromosome 15"/>
</dbReference>
<feature type="domain" description="LYR motif-containing protein Cup1-like N-terminal" evidence="2">
    <location>
        <begin position="91"/>
        <end position="170"/>
    </location>
</feature>
<name>K8EP61_9CHLO</name>
<keyword evidence="4" id="KW-1185">Reference proteome</keyword>
<dbReference type="AlphaFoldDB" id="K8EP61"/>
<dbReference type="GeneID" id="19011406"/>
<reference evidence="3 4" key="1">
    <citation type="submission" date="2011-10" db="EMBL/GenBank/DDBJ databases">
        <authorList>
            <person name="Genoscope - CEA"/>
        </authorList>
    </citation>
    <scope>NUCLEOTIDE SEQUENCE [LARGE SCALE GENOMIC DNA]</scope>
    <source>
        <strain evidence="3 4">RCC 1105</strain>
    </source>
</reference>
<accession>K8EP61</accession>
<feature type="compositionally biased region" description="Low complexity" evidence="1">
    <location>
        <begin position="379"/>
        <end position="397"/>
    </location>
</feature>
<organism evidence="3 4">
    <name type="scientific">Bathycoccus prasinos</name>
    <dbReference type="NCBI Taxonomy" id="41875"/>
    <lineage>
        <taxon>Eukaryota</taxon>
        <taxon>Viridiplantae</taxon>
        <taxon>Chlorophyta</taxon>
        <taxon>Mamiellophyceae</taxon>
        <taxon>Mamiellales</taxon>
        <taxon>Bathycoccaceae</taxon>
        <taxon>Bathycoccus</taxon>
    </lineage>
</organism>
<evidence type="ECO:0000313" key="3">
    <source>
        <dbReference type="EMBL" id="CCO20012.1"/>
    </source>
</evidence>
<gene>
    <name evidence="3" type="ordered locus">Bathy15g01840</name>
</gene>
<protein>
    <submittedName>
        <fullName evidence="3">Unnamed protein product</fullName>
    </submittedName>
</protein>
<dbReference type="OrthoDB" id="10487804at2759"/>
<dbReference type="Pfam" id="PF20263">
    <property type="entry name" value="LYRM2-like"/>
    <property type="match status" value="1"/>
</dbReference>
<sequence>MKSSCRRFGGLLGGLRGGKGEQLHHSLFVSSFSSSSRSYQVQHSKDDQTETKRLLDLLNKKRANGNYVEGGLFEHENHRNERTKQKQTLLLYRKALRQAKRFPDPTLRHFGYHRIAEQFRRHRCELAKKKIRVWKKEATKQSRRMERAIRGDRDDYRHFLELAYGVKGRFGHLMRRFEEERKIEKTRRQEKFLLKPIDEETMETFSVKNLVRMVEDASLREGAKFEEQMEVLKRKVPTFYYDRRKSFSRKSDKSKSNDSDSSDDIFAYEDSRARSRATEDAIDAIELGDVEDDAEEKAEKEEVILLRSKLKHWHVHEDTAFEKYAPSRLYHGFDGNWENNHVAMLKSIFEPTMIDRLDFMPRKWFRTYRRTLFELEGESNSSNKSNKNQQNVSKISSDALKDVQRTTPLRIVLPAESDDEQKEREYSNVSYNTKEGEHEEKSMLSANKNRSTKAGKIKLAESTLYAD</sequence>
<dbReference type="EMBL" id="FO082264">
    <property type="protein sequence ID" value="CCO20012.1"/>
    <property type="molecule type" value="Genomic_DNA"/>
</dbReference>
<dbReference type="InterPro" id="IPR046896">
    <property type="entry name" value="Cup1-like_N"/>
</dbReference>
<evidence type="ECO:0000313" key="4">
    <source>
        <dbReference type="Proteomes" id="UP000198341"/>
    </source>
</evidence>
<dbReference type="KEGG" id="bpg:Bathy15g01840"/>